<name>A0A382E5I1_9ZZZZ</name>
<accession>A0A382E5I1</accession>
<dbReference type="EMBL" id="UINC01042656">
    <property type="protein sequence ID" value="SVB45592.1"/>
    <property type="molecule type" value="Genomic_DNA"/>
</dbReference>
<gene>
    <name evidence="1" type="ORF">METZ01_LOCUS198446</name>
</gene>
<evidence type="ECO:0000313" key="1">
    <source>
        <dbReference type="EMBL" id="SVB45592.1"/>
    </source>
</evidence>
<sequence>MDVNTEVLSLWEEYYKKNSTISEAMELVPMFYHKSEYTPKK</sequence>
<dbReference type="AlphaFoldDB" id="A0A382E5I1"/>
<feature type="non-terminal residue" evidence="1">
    <location>
        <position position="41"/>
    </location>
</feature>
<proteinExistence type="predicted"/>
<reference evidence="1" key="1">
    <citation type="submission" date="2018-05" db="EMBL/GenBank/DDBJ databases">
        <authorList>
            <person name="Lanie J.A."/>
            <person name="Ng W.-L."/>
            <person name="Kazmierczak K.M."/>
            <person name="Andrzejewski T.M."/>
            <person name="Davidsen T.M."/>
            <person name="Wayne K.J."/>
            <person name="Tettelin H."/>
            <person name="Glass J.I."/>
            <person name="Rusch D."/>
            <person name="Podicherti R."/>
            <person name="Tsui H.-C.T."/>
            <person name="Winkler M.E."/>
        </authorList>
    </citation>
    <scope>NUCLEOTIDE SEQUENCE</scope>
</reference>
<organism evidence="1">
    <name type="scientific">marine metagenome</name>
    <dbReference type="NCBI Taxonomy" id="408172"/>
    <lineage>
        <taxon>unclassified sequences</taxon>
        <taxon>metagenomes</taxon>
        <taxon>ecological metagenomes</taxon>
    </lineage>
</organism>
<protein>
    <submittedName>
        <fullName evidence="1">Uncharacterized protein</fullName>
    </submittedName>
</protein>